<evidence type="ECO:0000256" key="9">
    <source>
        <dbReference type="RuleBase" id="RU369079"/>
    </source>
</evidence>
<keyword evidence="12" id="KW-1185">Reference proteome</keyword>
<dbReference type="RefSeq" id="WP_115515465.1">
    <property type="nucleotide sequence ID" value="NZ_QRGO01000001.1"/>
</dbReference>
<feature type="transmembrane region" description="Helical" evidence="9">
    <location>
        <begin position="88"/>
        <end position="109"/>
    </location>
</feature>
<evidence type="ECO:0000259" key="10">
    <source>
        <dbReference type="Pfam" id="PF04290"/>
    </source>
</evidence>
<keyword evidence="4 9" id="KW-0997">Cell inner membrane</keyword>
<gene>
    <name evidence="11" type="ORF">DXH78_01835</name>
</gene>
<evidence type="ECO:0000256" key="1">
    <source>
        <dbReference type="ARBA" id="ARBA00004429"/>
    </source>
</evidence>
<evidence type="ECO:0000256" key="6">
    <source>
        <dbReference type="ARBA" id="ARBA00022989"/>
    </source>
</evidence>
<reference evidence="12" key="1">
    <citation type="submission" date="2018-08" db="EMBL/GenBank/DDBJ databases">
        <authorList>
            <person name="Kim S.-J."/>
            <person name="Jung G.-Y."/>
        </authorList>
    </citation>
    <scope>NUCLEOTIDE SEQUENCE [LARGE SCALE GENOMIC DNA]</scope>
    <source>
        <strain evidence="12">GY_H</strain>
    </source>
</reference>
<dbReference type="GO" id="GO:0005886">
    <property type="term" value="C:plasma membrane"/>
    <property type="evidence" value="ECO:0007669"/>
    <property type="project" value="UniProtKB-SubCell"/>
</dbReference>
<comment type="similarity">
    <text evidence="8 9">Belongs to the TRAP transporter small permease family.</text>
</comment>
<dbReference type="Pfam" id="PF04290">
    <property type="entry name" value="DctQ"/>
    <property type="match status" value="1"/>
</dbReference>
<keyword evidence="5 9" id="KW-0812">Transmembrane</keyword>
<evidence type="ECO:0000256" key="5">
    <source>
        <dbReference type="ARBA" id="ARBA00022692"/>
    </source>
</evidence>
<dbReference type="InterPro" id="IPR007387">
    <property type="entry name" value="TRAP_DctQ"/>
</dbReference>
<dbReference type="Proteomes" id="UP000263993">
    <property type="component" value="Unassembled WGS sequence"/>
</dbReference>
<evidence type="ECO:0000256" key="8">
    <source>
        <dbReference type="ARBA" id="ARBA00038436"/>
    </source>
</evidence>
<protein>
    <recommendedName>
        <fullName evidence="9">TRAP transporter small permease protein</fullName>
    </recommendedName>
</protein>
<comment type="subcellular location">
    <subcellularLocation>
        <location evidence="1 9">Cell inner membrane</location>
        <topology evidence="1 9">Multi-pass membrane protein</topology>
    </subcellularLocation>
</comment>
<name>A0A371B7V4_9BRAD</name>
<accession>A0A371B7V4</accession>
<organism evidence="11 12">
    <name type="scientific">Undibacter mobilis</name>
    <dbReference type="NCBI Taxonomy" id="2292256"/>
    <lineage>
        <taxon>Bacteria</taxon>
        <taxon>Pseudomonadati</taxon>
        <taxon>Pseudomonadota</taxon>
        <taxon>Alphaproteobacteria</taxon>
        <taxon>Hyphomicrobiales</taxon>
        <taxon>Nitrobacteraceae</taxon>
        <taxon>Undibacter</taxon>
    </lineage>
</organism>
<sequence>MNRIADTIDGLSAFIGRSVAWLALVIVLLQFALVVARYLFGIGSIWVTESVVYGHAALFLLASAWTLRSGGHVRVDVFYADASPRARAFIDLLGALLLLMPFALALLWLSLPFAMRSWAILERSQEASGLPLVFVLKTLIPVFAAMLALQGFAQAIRSIAVLRTAIPHRKDESHVAS</sequence>
<feature type="transmembrane region" description="Helical" evidence="9">
    <location>
        <begin position="129"/>
        <end position="149"/>
    </location>
</feature>
<evidence type="ECO:0000256" key="4">
    <source>
        <dbReference type="ARBA" id="ARBA00022519"/>
    </source>
</evidence>
<evidence type="ECO:0000313" key="11">
    <source>
        <dbReference type="EMBL" id="RDV03441.1"/>
    </source>
</evidence>
<keyword evidence="3" id="KW-1003">Cell membrane</keyword>
<keyword evidence="2 9" id="KW-0813">Transport</keyword>
<proteinExistence type="inferred from homology"/>
<comment type="subunit">
    <text evidence="9">The complex comprises the extracytoplasmic solute receptor protein and the two transmembrane proteins.</text>
</comment>
<feature type="domain" description="Tripartite ATP-independent periplasmic transporters DctQ component" evidence="10">
    <location>
        <begin position="26"/>
        <end position="159"/>
    </location>
</feature>
<dbReference type="GO" id="GO:0022857">
    <property type="term" value="F:transmembrane transporter activity"/>
    <property type="evidence" value="ECO:0007669"/>
    <property type="project" value="UniProtKB-UniRule"/>
</dbReference>
<comment type="caution">
    <text evidence="11">The sequence shown here is derived from an EMBL/GenBank/DDBJ whole genome shotgun (WGS) entry which is preliminary data.</text>
</comment>
<dbReference type="PANTHER" id="PTHR35011">
    <property type="entry name" value="2,3-DIKETO-L-GULONATE TRAP TRANSPORTER SMALL PERMEASE PROTEIN YIAM"/>
    <property type="match status" value="1"/>
</dbReference>
<evidence type="ECO:0000313" key="12">
    <source>
        <dbReference type="Proteomes" id="UP000263993"/>
    </source>
</evidence>
<dbReference type="EMBL" id="QRGO01000001">
    <property type="protein sequence ID" value="RDV03441.1"/>
    <property type="molecule type" value="Genomic_DNA"/>
</dbReference>
<feature type="transmembrane region" description="Helical" evidence="9">
    <location>
        <begin position="46"/>
        <end position="67"/>
    </location>
</feature>
<evidence type="ECO:0000256" key="2">
    <source>
        <dbReference type="ARBA" id="ARBA00022448"/>
    </source>
</evidence>
<dbReference type="AlphaFoldDB" id="A0A371B7V4"/>
<keyword evidence="6 9" id="KW-1133">Transmembrane helix</keyword>
<comment type="function">
    <text evidence="9">Part of the tripartite ATP-independent periplasmic (TRAP) transport system.</text>
</comment>
<dbReference type="PANTHER" id="PTHR35011:SF4">
    <property type="entry name" value="SLL1102 PROTEIN"/>
    <property type="match status" value="1"/>
</dbReference>
<dbReference type="OrthoDB" id="9794346at2"/>
<dbReference type="InterPro" id="IPR055348">
    <property type="entry name" value="DctQ"/>
</dbReference>
<evidence type="ECO:0000256" key="3">
    <source>
        <dbReference type="ARBA" id="ARBA00022475"/>
    </source>
</evidence>
<feature type="transmembrane region" description="Helical" evidence="9">
    <location>
        <begin position="21"/>
        <end position="40"/>
    </location>
</feature>
<keyword evidence="7 9" id="KW-0472">Membrane</keyword>
<evidence type="ECO:0000256" key="7">
    <source>
        <dbReference type="ARBA" id="ARBA00023136"/>
    </source>
</evidence>